<dbReference type="GO" id="GO:0003908">
    <property type="term" value="F:methylated-DNA-[protein]-cysteine S-methyltransferase activity"/>
    <property type="evidence" value="ECO:0007669"/>
    <property type="project" value="UniProtKB-UniRule"/>
</dbReference>
<dbReference type="Pfam" id="PF01035">
    <property type="entry name" value="DNA_binding_1"/>
    <property type="match status" value="1"/>
</dbReference>
<comment type="similarity">
    <text evidence="2 9">Belongs to the MGMT family.</text>
</comment>
<dbReference type="HAMAP" id="MF_00772">
    <property type="entry name" value="OGT"/>
    <property type="match status" value="1"/>
</dbReference>
<protein>
    <recommendedName>
        <fullName evidence="9">Methylated-DNA--protein-cysteine methyltransferase</fullName>
        <ecNumber evidence="9">2.1.1.63</ecNumber>
    </recommendedName>
    <alternativeName>
        <fullName evidence="9">6-O-methylguanine-DNA methyltransferase</fullName>
        <shortName evidence="9">MGMT</shortName>
    </alternativeName>
    <alternativeName>
        <fullName evidence="9">O-6-methylguanine-DNA-alkyltransferase</fullName>
    </alternativeName>
</protein>
<feature type="domain" description="Methylguanine DNA methyltransferase ribonuclease-like" evidence="11">
    <location>
        <begin position="12"/>
        <end position="86"/>
    </location>
</feature>
<evidence type="ECO:0000313" key="14">
    <source>
        <dbReference type="Proteomes" id="UP000285379"/>
    </source>
</evidence>
<evidence type="ECO:0000256" key="1">
    <source>
        <dbReference type="ARBA" id="ARBA00001286"/>
    </source>
</evidence>
<dbReference type="PANTHER" id="PTHR10815:SF5">
    <property type="entry name" value="METHYLATED-DNA--PROTEIN-CYSTEINE METHYLTRANSFERASE"/>
    <property type="match status" value="1"/>
</dbReference>
<evidence type="ECO:0000259" key="11">
    <source>
        <dbReference type="Pfam" id="PF02870"/>
    </source>
</evidence>
<evidence type="ECO:0000259" key="10">
    <source>
        <dbReference type="Pfam" id="PF01035"/>
    </source>
</evidence>
<dbReference type="GO" id="GO:0006307">
    <property type="term" value="P:DNA alkylation repair"/>
    <property type="evidence" value="ECO:0007669"/>
    <property type="project" value="UniProtKB-UniRule"/>
</dbReference>
<keyword evidence="7 9" id="KW-0234">DNA repair</keyword>
<dbReference type="PROSITE" id="PS00374">
    <property type="entry name" value="MGMT"/>
    <property type="match status" value="1"/>
</dbReference>
<dbReference type="EC" id="2.1.1.63" evidence="9"/>
<dbReference type="InterPro" id="IPR014048">
    <property type="entry name" value="MethylDNA_cys_MeTrfase_DNA-bd"/>
</dbReference>
<comment type="catalytic activity">
    <reaction evidence="8 9">
        <text>a 6-O-methyl-2'-deoxyguanosine in DNA + L-cysteinyl-[protein] = S-methyl-L-cysteinyl-[protein] + a 2'-deoxyguanosine in DNA</text>
        <dbReference type="Rhea" id="RHEA:24000"/>
        <dbReference type="Rhea" id="RHEA-COMP:10131"/>
        <dbReference type="Rhea" id="RHEA-COMP:10132"/>
        <dbReference type="Rhea" id="RHEA-COMP:11367"/>
        <dbReference type="Rhea" id="RHEA-COMP:11368"/>
        <dbReference type="ChEBI" id="CHEBI:29950"/>
        <dbReference type="ChEBI" id="CHEBI:82612"/>
        <dbReference type="ChEBI" id="CHEBI:85445"/>
        <dbReference type="ChEBI" id="CHEBI:85448"/>
        <dbReference type="EC" id="2.1.1.63"/>
    </reaction>
</comment>
<evidence type="ECO:0000313" key="13">
    <source>
        <dbReference type="EMBL" id="RGV13980.1"/>
    </source>
</evidence>
<dbReference type="Proteomes" id="UP001201179">
    <property type="component" value="Unassembled WGS sequence"/>
</dbReference>
<dbReference type="CDD" id="cd06445">
    <property type="entry name" value="ATase"/>
    <property type="match status" value="1"/>
</dbReference>
<proteinExistence type="inferred from homology"/>
<evidence type="ECO:0000256" key="2">
    <source>
        <dbReference type="ARBA" id="ARBA00008711"/>
    </source>
</evidence>
<keyword evidence="3 9" id="KW-0963">Cytoplasm</keyword>
<dbReference type="GO" id="GO:0032259">
    <property type="term" value="P:methylation"/>
    <property type="evidence" value="ECO:0007669"/>
    <property type="project" value="UniProtKB-KW"/>
</dbReference>
<reference evidence="13 14" key="1">
    <citation type="submission" date="2018-08" db="EMBL/GenBank/DDBJ databases">
        <title>A genome reference for cultivated species of the human gut microbiota.</title>
        <authorList>
            <person name="Zou Y."/>
            <person name="Xue W."/>
            <person name="Luo G."/>
        </authorList>
    </citation>
    <scope>NUCLEOTIDE SEQUENCE [LARGE SCALE GENOMIC DNA]</scope>
    <source>
        <strain evidence="13 14">AF14-8</strain>
    </source>
</reference>
<keyword evidence="5 9" id="KW-0808">Transferase</keyword>
<evidence type="ECO:0000256" key="5">
    <source>
        <dbReference type="ARBA" id="ARBA00022679"/>
    </source>
</evidence>
<dbReference type="EMBL" id="JAKKWZ010000038">
    <property type="protein sequence ID" value="MCG0341602.1"/>
    <property type="molecule type" value="Genomic_DNA"/>
</dbReference>
<accession>A0A412VWC0</accession>
<comment type="catalytic activity">
    <reaction evidence="1 9">
        <text>a 4-O-methyl-thymidine in DNA + L-cysteinyl-[protein] = a thymidine in DNA + S-methyl-L-cysteinyl-[protein]</text>
        <dbReference type="Rhea" id="RHEA:53428"/>
        <dbReference type="Rhea" id="RHEA-COMP:10131"/>
        <dbReference type="Rhea" id="RHEA-COMP:10132"/>
        <dbReference type="Rhea" id="RHEA-COMP:13555"/>
        <dbReference type="Rhea" id="RHEA-COMP:13556"/>
        <dbReference type="ChEBI" id="CHEBI:29950"/>
        <dbReference type="ChEBI" id="CHEBI:82612"/>
        <dbReference type="ChEBI" id="CHEBI:137386"/>
        <dbReference type="ChEBI" id="CHEBI:137387"/>
        <dbReference type="EC" id="2.1.1.63"/>
    </reaction>
</comment>
<dbReference type="InterPro" id="IPR023546">
    <property type="entry name" value="MGMT"/>
</dbReference>
<dbReference type="InterPro" id="IPR001497">
    <property type="entry name" value="MethylDNA_cys_MeTrfase_AS"/>
</dbReference>
<dbReference type="Pfam" id="PF02870">
    <property type="entry name" value="Methyltransf_1N"/>
    <property type="match status" value="1"/>
</dbReference>
<evidence type="ECO:0000256" key="8">
    <source>
        <dbReference type="ARBA" id="ARBA00049348"/>
    </source>
</evidence>
<evidence type="ECO:0000256" key="9">
    <source>
        <dbReference type="HAMAP-Rule" id="MF_00772"/>
    </source>
</evidence>
<gene>
    <name evidence="13" type="ORF">DWW27_00750</name>
    <name evidence="12" type="ORF">L4X52_16700</name>
</gene>
<dbReference type="EMBL" id="QRYT01000001">
    <property type="protein sequence ID" value="RGV13980.1"/>
    <property type="molecule type" value="Genomic_DNA"/>
</dbReference>
<dbReference type="Proteomes" id="UP000285379">
    <property type="component" value="Unassembled WGS sequence"/>
</dbReference>
<comment type="function">
    <text evidence="9">Involved in the cellular defense against the biological effects of O6-methylguanine (O6-MeG) and O4-methylthymine (O4-MeT) in DNA. Repairs the methylated nucleobase in DNA by stoichiometrically transferring the methyl group to a cysteine residue in the enzyme. This is a suicide reaction: the enzyme is irreversibly inactivated.</text>
</comment>
<dbReference type="FunFam" id="1.10.10.10:FF:000214">
    <property type="entry name" value="Methylated-DNA--protein-cysteine methyltransferase"/>
    <property type="match status" value="1"/>
</dbReference>
<feature type="domain" description="Methylated-DNA-[protein]-cysteine S-methyltransferase DNA binding" evidence="10">
    <location>
        <begin position="91"/>
        <end position="169"/>
    </location>
</feature>
<dbReference type="SUPFAM" id="SSF46767">
    <property type="entry name" value="Methylated DNA-protein cysteine methyltransferase, C-terminal domain"/>
    <property type="match status" value="1"/>
</dbReference>
<feature type="active site" description="Nucleophile; methyl group acceptor" evidence="9">
    <location>
        <position position="142"/>
    </location>
</feature>
<dbReference type="Gene3D" id="3.30.160.70">
    <property type="entry name" value="Methylated DNA-protein cysteine methyltransferase domain"/>
    <property type="match status" value="1"/>
</dbReference>
<evidence type="ECO:0000256" key="6">
    <source>
        <dbReference type="ARBA" id="ARBA00022763"/>
    </source>
</evidence>
<organism evidence="13 14">
    <name type="scientific">Phocaeicola vulgatus</name>
    <name type="common">Bacteroides vulgatus</name>
    <dbReference type="NCBI Taxonomy" id="821"/>
    <lineage>
        <taxon>Bacteria</taxon>
        <taxon>Pseudomonadati</taxon>
        <taxon>Bacteroidota</taxon>
        <taxon>Bacteroidia</taxon>
        <taxon>Bacteroidales</taxon>
        <taxon>Bacteroidaceae</taxon>
        <taxon>Phocaeicola</taxon>
    </lineage>
</organism>
<dbReference type="SUPFAM" id="SSF53155">
    <property type="entry name" value="Methylated DNA-protein cysteine methyltransferase domain"/>
    <property type="match status" value="1"/>
</dbReference>
<reference evidence="12" key="2">
    <citation type="submission" date="2022-01" db="EMBL/GenBank/DDBJ databases">
        <authorList>
            <person name="Mingchao X."/>
        </authorList>
    </citation>
    <scope>NUCLEOTIDE SEQUENCE</scope>
    <source>
        <strain evidence="12">Bv4372</strain>
    </source>
</reference>
<dbReference type="InterPro" id="IPR036217">
    <property type="entry name" value="MethylDNA_cys_MeTrfase_DNAb"/>
</dbReference>
<dbReference type="GeneID" id="60062785"/>
<name>A0A412VWC0_PHOVU</name>
<dbReference type="PANTHER" id="PTHR10815">
    <property type="entry name" value="METHYLATED-DNA--PROTEIN-CYSTEINE METHYLTRANSFERASE"/>
    <property type="match status" value="1"/>
</dbReference>
<evidence type="ECO:0000256" key="4">
    <source>
        <dbReference type="ARBA" id="ARBA00022603"/>
    </source>
</evidence>
<keyword evidence="4 9" id="KW-0489">Methyltransferase</keyword>
<dbReference type="Gene3D" id="1.10.10.10">
    <property type="entry name" value="Winged helix-like DNA-binding domain superfamily/Winged helix DNA-binding domain"/>
    <property type="match status" value="1"/>
</dbReference>
<comment type="subcellular location">
    <subcellularLocation>
        <location evidence="9">Cytoplasm</location>
    </subcellularLocation>
</comment>
<evidence type="ECO:0000313" key="12">
    <source>
        <dbReference type="EMBL" id="MCG0341602.1"/>
    </source>
</evidence>
<dbReference type="InterPro" id="IPR036388">
    <property type="entry name" value="WH-like_DNA-bd_sf"/>
</dbReference>
<sequence>MRTERVIIVKPYASPIGVLLLGSFEDRLCLCNWRTTAEHGRRMDERLQTRLSATYLEGTSEIIETAQSQLEEYFAGKRITFQMPLLLSGTDFQRSVWKELLQIPYGSTQTYKELACRIGKPAAVRAVANANNANPLSVIVPCHRVIGSNRKLTGYGGGLEIKRQLLCLET</sequence>
<comment type="miscellaneous">
    <text evidence="9">This enzyme catalyzes only one turnover and therefore is not strictly catalytic. According to one definition, an enzyme is a biocatalyst that acts repeatedly and over many reaction cycles.</text>
</comment>
<dbReference type="InterPro" id="IPR036631">
    <property type="entry name" value="MGMT_N_sf"/>
</dbReference>
<keyword evidence="6 9" id="KW-0227">DNA damage</keyword>
<dbReference type="InterPro" id="IPR008332">
    <property type="entry name" value="MethylG_MeTrfase_N"/>
</dbReference>
<dbReference type="NCBIfam" id="TIGR00589">
    <property type="entry name" value="ogt"/>
    <property type="match status" value="1"/>
</dbReference>
<dbReference type="GO" id="GO:0005737">
    <property type="term" value="C:cytoplasm"/>
    <property type="evidence" value="ECO:0007669"/>
    <property type="project" value="UniProtKB-SubCell"/>
</dbReference>
<comment type="caution">
    <text evidence="13">The sequence shown here is derived from an EMBL/GenBank/DDBJ whole genome shotgun (WGS) entry which is preliminary data.</text>
</comment>
<dbReference type="AlphaFoldDB" id="A0A412VWC0"/>
<evidence type="ECO:0000256" key="3">
    <source>
        <dbReference type="ARBA" id="ARBA00022490"/>
    </source>
</evidence>
<dbReference type="RefSeq" id="WP_005938420.1">
    <property type="nucleotide sequence ID" value="NZ_JAKKWZ010000038.1"/>
</dbReference>
<evidence type="ECO:0000256" key="7">
    <source>
        <dbReference type="ARBA" id="ARBA00023204"/>
    </source>
</evidence>